<evidence type="ECO:0000313" key="1">
    <source>
        <dbReference type="EMBL" id="GIY17756.1"/>
    </source>
</evidence>
<keyword evidence="2" id="KW-1185">Reference proteome</keyword>
<name>A0AAV4RBS2_CAEEX</name>
<reference evidence="1 2" key="1">
    <citation type="submission" date="2021-06" db="EMBL/GenBank/DDBJ databases">
        <title>Caerostris extrusa draft genome.</title>
        <authorList>
            <person name="Kono N."/>
            <person name="Arakawa K."/>
        </authorList>
    </citation>
    <scope>NUCLEOTIDE SEQUENCE [LARGE SCALE GENOMIC DNA]</scope>
</reference>
<accession>A0AAV4RBS2</accession>
<sequence length="92" mass="10397">MSRLGKASSFKEIPNVLVEDLKCSIVLCITRWRPKKIPRKRKTIIFQSAWRSENGCRSKSLPSVGSDENDASSFVRFGSTTNSLLFGSAYYF</sequence>
<dbReference type="AlphaFoldDB" id="A0AAV4RBS2"/>
<evidence type="ECO:0000313" key="2">
    <source>
        <dbReference type="Proteomes" id="UP001054945"/>
    </source>
</evidence>
<organism evidence="1 2">
    <name type="scientific">Caerostris extrusa</name>
    <name type="common">Bark spider</name>
    <name type="synonym">Caerostris bankana</name>
    <dbReference type="NCBI Taxonomy" id="172846"/>
    <lineage>
        <taxon>Eukaryota</taxon>
        <taxon>Metazoa</taxon>
        <taxon>Ecdysozoa</taxon>
        <taxon>Arthropoda</taxon>
        <taxon>Chelicerata</taxon>
        <taxon>Arachnida</taxon>
        <taxon>Araneae</taxon>
        <taxon>Araneomorphae</taxon>
        <taxon>Entelegynae</taxon>
        <taxon>Araneoidea</taxon>
        <taxon>Araneidae</taxon>
        <taxon>Caerostris</taxon>
    </lineage>
</organism>
<gene>
    <name evidence="1" type="ORF">CEXT_340271</name>
</gene>
<comment type="caution">
    <text evidence="1">The sequence shown here is derived from an EMBL/GenBank/DDBJ whole genome shotgun (WGS) entry which is preliminary data.</text>
</comment>
<dbReference type="Proteomes" id="UP001054945">
    <property type="component" value="Unassembled WGS sequence"/>
</dbReference>
<dbReference type="EMBL" id="BPLR01007540">
    <property type="protein sequence ID" value="GIY17756.1"/>
    <property type="molecule type" value="Genomic_DNA"/>
</dbReference>
<proteinExistence type="predicted"/>
<protein>
    <submittedName>
        <fullName evidence="1">Uncharacterized protein</fullName>
    </submittedName>
</protein>